<dbReference type="InterPro" id="IPR006295">
    <property type="entry name" value="DNA_primase_DnaG"/>
</dbReference>
<comment type="subunit">
    <text evidence="12">Monomer. Interacts with DnaB.</text>
</comment>
<name>A0A2N2E303_9BACT</name>
<dbReference type="GO" id="GO:0003899">
    <property type="term" value="F:DNA-directed RNA polymerase activity"/>
    <property type="evidence" value="ECO:0007669"/>
    <property type="project" value="UniProtKB-UniRule"/>
</dbReference>
<keyword evidence="7 12" id="KW-0863">Zinc-finger</keyword>
<protein>
    <recommendedName>
        <fullName evidence="12 13">DNA primase</fullName>
        <ecNumber evidence="12">2.7.7.101</ecNumber>
    </recommendedName>
</protein>
<accession>A0A2N2E303</accession>
<organism evidence="16 17">
    <name type="scientific">Candidatus Falkowbacteria bacterium HGW-Falkowbacteria-2</name>
    <dbReference type="NCBI Taxonomy" id="2013769"/>
    <lineage>
        <taxon>Bacteria</taxon>
        <taxon>Candidatus Falkowiibacteriota</taxon>
    </lineage>
</organism>
<dbReference type="Pfam" id="PF10410">
    <property type="entry name" value="DnaB_bind"/>
    <property type="match status" value="1"/>
</dbReference>
<keyword evidence="5 12" id="KW-0235">DNA replication</keyword>
<evidence type="ECO:0000256" key="10">
    <source>
        <dbReference type="ARBA" id="ARBA00023125"/>
    </source>
</evidence>
<dbReference type="Gene3D" id="3.90.980.10">
    <property type="entry name" value="DNA primase, catalytic core, N-terminal domain"/>
    <property type="match status" value="1"/>
</dbReference>
<keyword evidence="1 12" id="KW-0240">DNA-directed RNA polymerase</keyword>
<evidence type="ECO:0000256" key="5">
    <source>
        <dbReference type="ARBA" id="ARBA00022705"/>
    </source>
</evidence>
<keyword evidence="3 12" id="KW-0808">Transferase</keyword>
<dbReference type="FunFam" id="3.90.580.10:FF:000001">
    <property type="entry name" value="DNA primase"/>
    <property type="match status" value="1"/>
</dbReference>
<proteinExistence type="inferred from homology"/>
<evidence type="ECO:0000259" key="15">
    <source>
        <dbReference type="PROSITE" id="PS50880"/>
    </source>
</evidence>
<dbReference type="GO" id="GO:0008270">
    <property type="term" value="F:zinc ion binding"/>
    <property type="evidence" value="ECO:0007669"/>
    <property type="project" value="UniProtKB-UniRule"/>
</dbReference>
<keyword evidence="2 12" id="KW-0639">Primosome</keyword>
<dbReference type="EC" id="2.7.7.101" evidence="12"/>
<dbReference type="GO" id="GO:0000428">
    <property type="term" value="C:DNA-directed RNA polymerase complex"/>
    <property type="evidence" value="ECO:0007669"/>
    <property type="project" value="UniProtKB-KW"/>
</dbReference>
<dbReference type="InterPro" id="IPR013264">
    <property type="entry name" value="DNAG_N"/>
</dbReference>
<dbReference type="SUPFAM" id="SSF57783">
    <property type="entry name" value="Zinc beta-ribbon"/>
    <property type="match status" value="1"/>
</dbReference>
<keyword evidence="10 12" id="KW-0238">DNA-binding</keyword>
<evidence type="ECO:0000256" key="13">
    <source>
        <dbReference type="PIRNR" id="PIRNR002811"/>
    </source>
</evidence>
<evidence type="ECO:0000313" key="16">
    <source>
        <dbReference type="EMBL" id="PKM89104.1"/>
    </source>
</evidence>
<evidence type="ECO:0000256" key="6">
    <source>
        <dbReference type="ARBA" id="ARBA00022723"/>
    </source>
</evidence>
<keyword evidence="6 12" id="KW-0479">Metal-binding</keyword>
<dbReference type="PANTHER" id="PTHR30313">
    <property type="entry name" value="DNA PRIMASE"/>
    <property type="match status" value="1"/>
</dbReference>
<evidence type="ECO:0000256" key="3">
    <source>
        <dbReference type="ARBA" id="ARBA00022679"/>
    </source>
</evidence>
<dbReference type="InterPro" id="IPR037068">
    <property type="entry name" value="DNA_primase_core_N_sf"/>
</dbReference>
<dbReference type="PANTHER" id="PTHR30313:SF2">
    <property type="entry name" value="DNA PRIMASE"/>
    <property type="match status" value="1"/>
</dbReference>
<keyword evidence="4 12" id="KW-0548">Nucleotidyltransferase</keyword>
<sequence length="600" mass="68192">MSSAEEIKSKLDIVEVLREYIQVKAAGANFQALCPFHREKSPSFVISPDKQIWHCFGCGKGGDVLSFVQEMEGLSFPDTLRLLAPKAGVVLKQENKEEYSRRARILDCLQAAAEQYQRWLESEENGKKMKAYLLKRGLSEKTIKEWQVGYGPESWGALTTALKAKGFKEEEIFAAGLAGRGERGSVYDRFRDRIVFPIRDANGAVIAFTARINPDKAETTPGGKYINSPQTEVYDKSRVLFALDRSKKAIKERDFAIVVEGQMDAIACHQHGFTNTVASSGTALTAEQLRLIKRFSNNIALSFDMDQAGQLAADRGIHEAMALDINIKIIVLPKQYKDPDDCLRANPEDFKQALINSQPMMEYYFSKVKADKDLRKLSDKKEVAKLMLAMISKLANKIDQDYWFQRLAESVGINEQALRESVIPVKTDKAPVRPVIKAEAKELPVESLSREDRLVEIVLALLLKSPDFIHYAASHLEPEDLEEESRQKFYRNLIIYYNKFAHLDYDSFRLYLQEQDDGTVNMIDRLALLGEKDYYNYDFNQIKAEITKILVEMKKFSLKRRIKLLQDKIASSEASGDEGMDILMTEMKNLTEQLNALQSL</sequence>
<dbReference type="InterPro" id="IPR016136">
    <property type="entry name" value="DNA_helicase_N/primase_C"/>
</dbReference>
<feature type="domain" description="Toprim" evidence="15">
    <location>
        <begin position="254"/>
        <end position="337"/>
    </location>
</feature>
<dbReference type="Gene3D" id="3.90.580.10">
    <property type="entry name" value="Zinc finger, CHC2-type domain"/>
    <property type="match status" value="1"/>
</dbReference>
<evidence type="ECO:0000256" key="4">
    <source>
        <dbReference type="ARBA" id="ARBA00022695"/>
    </source>
</evidence>
<evidence type="ECO:0000256" key="7">
    <source>
        <dbReference type="ARBA" id="ARBA00022771"/>
    </source>
</evidence>
<dbReference type="InterPro" id="IPR036977">
    <property type="entry name" value="DNA_primase_Znf_CHC2"/>
</dbReference>
<comment type="similarity">
    <text evidence="12 13">Belongs to the DnaG primase family.</text>
</comment>
<gene>
    <name evidence="12" type="primary">dnaG</name>
    <name evidence="16" type="ORF">CVU83_00585</name>
</gene>
<keyword evidence="9" id="KW-0460">Magnesium</keyword>
<dbReference type="HAMAP" id="MF_00974">
    <property type="entry name" value="DNA_primase_DnaG"/>
    <property type="match status" value="1"/>
</dbReference>
<dbReference type="InterPro" id="IPR034151">
    <property type="entry name" value="TOPRIM_DnaG_bac"/>
</dbReference>
<dbReference type="GO" id="GO:0003677">
    <property type="term" value="F:DNA binding"/>
    <property type="evidence" value="ECO:0007669"/>
    <property type="project" value="UniProtKB-KW"/>
</dbReference>
<comment type="function">
    <text evidence="12 13">RNA polymerase that catalyzes the synthesis of short RNA molecules used as primers for DNA polymerase during DNA replication.</text>
</comment>
<dbReference type="NCBIfam" id="TIGR01391">
    <property type="entry name" value="dnaG"/>
    <property type="match status" value="1"/>
</dbReference>
<evidence type="ECO:0000256" key="2">
    <source>
        <dbReference type="ARBA" id="ARBA00022515"/>
    </source>
</evidence>
<dbReference type="InterPro" id="IPR030846">
    <property type="entry name" value="DnaG_bac"/>
</dbReference>
<comment type="caution">
    <text evidence="16">The sequence shown here is derived from an EMBL/GenBank/DDBJ whole genome shotgun (WGS) entry which is preliminary data.</text>
</comment>
<dbReference type="Gene3D" id="3.40.1360.10">
    <property type="match status" value="1"/>
</dbReference>
<dbReference type="Proteomes" id="UP000233325">
    <property type="component" value="Unassembled WGS sequence"/>
</dbReference>
<dbReference type="SMART" id="SM00400">
    <property type="entry name" value="ZnF_CHCC"/>
    <property type="match status" value="1"/>
</dbReference>
<dbReference type="PIRSF" id="PIRSF002811">
    <property type="entry name" value="DnaG"/>
    <property type="match status" value="1"/>
</dbReference>
<evidence type="ECO:0000256" key="8">
    <source>
        <dbReference type="ARBA" id="ARBA00022833"/>
    </source>
</evidence>
<dbReference type="AlphaFoldDB" id="A0A2N2E303"/>
<dbReference type="GO" id="GO:0005737">
    <property type="term" value="C:cytoplasm"/>
    <property type="evidence" value="ECO:0007669"/>
    <property type="project" value="TreeGrafter"/>
</dbReference>
<keyword evidence="11 12" id="KW-0804">Transcription</keyword>
<evidence type="ECO:0000256" key="1">
    <source>
        <dbReference type="ARBA" id="ARBA00022478"/>
    </source>
</evidence>
<feature type="zinc finger region" description="CHC2-type" evidence="12 14">
    <location>
        <begin position="34"/>
        <end position="58"/>
    </location>
</feature>
<comment type="catalytic activity">
    <reaction evidence="12">
        <text>ssDNA + n NTP = ssDNA/pppN(pN)n-1 hybrid + (n-1) diphosphate.</text>
        <dbReference type="EC" id="2.7.7.101"/>
    </reaction>
</comment>
<comment type="cofactor">
    <cofactor evidence="12 13 14">
        <name>Zn(2+)</name>
        <dbReference type="ChEBI" id="CHEBI:29105"/>
    </cofactor>
    <text evidence="12 13 14">Binds 1 zinc ion per monomer.</text>
</comment>
<dbReference type="Pfam" id="PF01807">
    <property type="entry name" value="Zn_ribbon_DnaG"/>
    <property type="match status" value="1"/>
</dbReference>
<dbReference type="PROSITE" id="PS50880">
    <property type="entry name" value="TOPRIM"/>
    <property type="match status" value="1"/>
</dbReference>
<dbReference type="EMBL" id="PHAH01000005">
    <property type="protein sequence ID" value="PKM89104.1"/>
    <property type="molecule type" value="Genomic_DNA"/>
</dbReference>
<dbReference type="SMART" id="SM00493">
    <property type="entry name" value="TOPRIM"/>
    <property type="match status" value="1"/>
</dbReference>
<keyword evidence="8 12" id="KW-0862">Zinc</keyword>
<dbReference type="SUPFAM" id="SSF56731">
    <property type="entry name" value="DNA primase core"/>
    <property type="match status" value="1"/>
</dbReference>
<evidence type="ECO:0000256" key="12">
    <source>
        <dbReference type="HAMAP-Rule" id="MF_00974"/>
    </source>
</evidence>
<comment type="domain">
    <text evidence="12">Contains an N-terminal zinc-binding domain, a central core domain that contains the primase activity, and a C-terminal DnaB-binding domain.</text>
</comment>
<dbReference type="CDD" id="cd03364">
    <property type="entry name" value="TOPRIM_DnaG_primases"/>
    <property type="match status" value="1"/>
</dbReference>
<dbReference type="InterPro" id="IPR019475">
    <property type="entry name" value="DNA_primase_DnaB-bd"/>
</dbReference>
<dbReference type="Pfam" id="PF08275">
    <property type="entry name" value="DNAG_N"/>
    <property type="match status" value="1"/>
</dbReference>
<dbReference type="Pfam" id="PF13155">
    <property type="entry name" value="Toprim_2"/>
    <property type="match status" value="1"/>
</dbReference>
<dbReference type="GO" id="GO:0006269">
    <property type="term" value="P:DNA replication, synthesis of primer"/>
    <property type="evidence" value="ECO:0007669"/>
    <property type="project" value="UniProtKB-UniRule"/>
</dbReference>
<dbReference type="Gene3D" id="1.10.860.10">
    <property type="entry name" value="DNAb Helicase, Chain A"/>
    <property type="match status" value="1"/>
</dbReference>
<reference evidence="16 17" key="1">
    <citation type="journal article" date="2017" name="ISME J.">
        <title>Potential for microbial H2 and metal transformations associated with novel bacteria and archaea in deep terrestrial subsurface sediments.</title>
        <authorList>
            <person name="Hernsdorf A.W."/>
            <person name="Amano Y."/>
            <person name="Miyakawa K."/>
            <person name="Ise K."/>
            <person name="Suzuki Y."/>
            <person name="Anantharaman K."/>
            <person name="Probst A."/>
            <person name="Burstein D."/>
            <person name="Thomas B.C."/>
            <person name="Banfield J.F."/>
        </authorList>
    </citation>
    <scope>NUCLEOTIDE SEQUENCE [LARGE SCALE GENOMIC DNA]</scope>
    <source>
        <strain evidence="16">HGW-Falkowbacteria-2</strain>
    </source>
</reference>
<dbReference type="GO" id="GO:1990077">
    <property type="term" value="C:primosome complex"/>
    <property type="evidence" value="ECO:0007669"/>
    <property type="project" value="UniProtKB-KW"/>
</dbReference>
<dbReference type="InterPro" id="IPR006171">
    <property type="entry name" value="TOPRIM_dom"/>
</dbReference>
<evidence type="ECO:0000256" key="11">
    <source>
        <dbReference type="ARBA" id="ARBA00023163"/>
    </source>
</evidence>
<evidence type="ECO:0000256" key="9">
    <source>
        <dbReference type="ARBA" id="ARBA00022842"/>
    </source>
</evidence>
<dbReference type="InterPro" id="IPR002694">
    <property type="entry name" value="Znf_CHC2"/>
</dbReference>
<evidence type="ECO:0000256" key="14">
    <source>
        <dbReference type="PIRSR" id="PIRSR002811-1"/>
    </source>
</evidence>
<evidence type="ECO:0000313" key="17">
    <source>
        <dbReference type="Proteomes" id="UP000233325"/>
    </source>
</evidence>
<dbReference type="InterPro" id="IPR050219">
    <property type="entry name" value="DnaG_primase"/>
</dbReference>